<dbReference type="AlphaFoldDB" id="A0A392R5D8"/>
<dbReference type="Proteomes" id="UP000265520">
    <property type="component" value="Unassembled WGS sequence"/>
</dbReference>
<evidence type="ECO:0000313" key="2">
    <source>
        <dbReference type="Proteomes" id="UP000265520"/>
    </source>
</evidence>
<feature type="non-terminal residue" evidence="1">
    <location>
        <position position="22"/>
    </location>
</feature>
<dbReference type="EMBL" id="LXQA010186207">
    <property type="protein sequence ID" value="MCI31312.1"/>
    <property type="molecule type" value="Genomic_DNA"/>
</dbReference>
<sequence>MEVKTKPMEADVGTAIVNATGV</sequence>
<comment type="caution">
    <text evidence="1">The sequence shown here is derived from an EMBL/GenBank/DDBJ whole genome shotgun (WGS) entry which is preliminary data.</text>
</comment>
<reference evidence="1 2" key="1">
    <citation type="journal article" date="2018" name="Front. Plant Sci.">
        <title>Red Clover (Trifolium pratense) and Zigzag Clover (T. medium) - A Picture of Genomic Similarities and Differences.</title>
        <authorList>
            <person name="Dluhosova J."/>
            <person name="Istvanek J."/>
            <person name="Nedelnik J."/>
            <person name="Repkova J."/>
        </authorList>
    </citation>
    <scope>NUCLEOTIDE SEQUENCE [LARGE SCALE GENOMIC DNA]</scope>
    <source>
        <strain evidence="2">cv. 10/8</strain>
        <tissue evidence="1">Leaf</tissue>
    </source>
</reference>
<evidence type="ECO:0000313" key="1">
    <source>
        <dbReference type="EMBL" id="MCI31312.1"/>
    </source>
</evidence>
<proteinExistence type="predicted"/>
<protein>
    <submittedName>
        <fullName evidence="1">Uncharacterized protein</fullName>
    </submittedName>
</protein>
<accession>A0A392R5D8</accession>
<name>A0A392R5D8_9FABA</name>
<organism evidence="1 2">
    <name type="scientific">Trifolium medium</name>
    <dbReference type="NCBI Taxonomy" id="97028"/>
    <lineage>
        <taxon>Eukaryota</taxon>
        <taxon>Viridiplantae</taxon>
        <taxon>Streptophyta</taxon>
        <taxon>Embryophyta</taxon>
        <taxon>Tracheophyta</taxon>
        <taxon>Spermatophyta</taxon>
        <taxon>Magnoliopsida</taxon>
        <taxon>eudicotyledons</taxon>
        <taxon>Gunneridae</taxon>
        <taxon>Pentapetalae</taxon>
        <taxon>rosids</taxon>
        <taxon>fabids</taxon>
        <taxon>Fabales</taxon>
        <taxon>Fabaceae</taxon>
        <taxon>Papilionoideae</taxon>
        <taxon>50 kb inversion clade</taxon>
        <taxon>NPAAA clade</taxon>
        <taxon>Hologalegina</taxon>
        <taxon>IRL clade</taxon>
        <taxon>Trifolieae</taxon>
        <taxon>Trifolium</taxon>
    </lineage>
</organism>
<keyword evidence="2" id="KW-1185">Reference proteome</keyword>